<feature type="transmembrane region" description="Helical" evidence="6">
    <location>
        <begin position="58"/>
        <end position="76"/>
    </location>
</feature>
<evidence type="ECO:0000256" key="5">
    <source>
        <dbReference type="ARBA" id="ARBA00023136"/>
    </source>
</evidence>
<evidence type="ECO:0000313" key="9">
    <source>
        <dbReference type="Proteomes" id="UP000294881"/>
    </source>
</evidence>
<dbReference type="GO" id="GO:0020037">
    <property type="term" value="F:heme binding"/>
    <property type="evidence" value="ECO:0007669"/>
    <property type="project" value="TreeGrafter"/>
</dbReference>
<dbReference type="Pfam" id="PF01292">
    <property type="entry name" value="Ni_hydr_CYTB"/>
    <property type="match status" value="1"/>
</dbReference>
<dbReference type="InterPro" id="IPR011577">
    <property type="entry name" value="Cyt_b561_bac/Ni-Hgenase"/>
</dbReference>
<dbReference type="GO" id="GO:0022904">
    <property type="term" value="P:respiratory electron transport chain"/>
    <property type="evidence" value="ECO:0007669"/>
    <property type="project" value="InterPro"/>
</dbReference>
<evidence type="ECO:0000256" key="4">
    <source>
        <dbReference type="ARBA" id="ARBA00022989"/>
    </source>
</evidence>
<proteinExistence type="predicted"/>
<dbReference type="PANTHER" id="PTHR30485">
    <property type="entry name" value="NI/FE-HYDROGENASE 1 B-TYPE CYTOCHROME SUBUNIT"/>
    <property type="match status" value="1"/>
</dbReference>
<comment type="caution">
    <text evidence="8">The sequence shown here is derived from an EMBL/GenBank/DDBJ whole genome shotgun (WGS) entry which is preliminary data.</text>
</comment>
<keyword evidence="3 6" id="KW-0812">Transmembrane</keyword>
<keyword evidence="4 6" id="KW-1133">Transmembrane helix</keyword>
<evidence type="ECO:0000256" key="1">
    <source>
        <dbReference type="ARBA" id="ARBA00004651"/>
    </source>
</evidence>
<feature type="transmembrane region" description="Helical" evidence="6">
    <location>
        <begin position="117"/>
        <end position="140"/>
    </location>
</feature>
<dbReference type="SUPFAM" id="SSF81342">
    <property type="entry name" value="Transmembrane di-heme cytochromes"/>
    <property type="match status" value="1"/>
</dbReference>
<reference evidence="8 9" key="1">
    <citation type="submission" date="2019-03" db="EMBL/GenBank/DDBJ databases">
        <title>Genomic Encyclopedia of Type Strains, Phase IV (KMG-IV): sequencing the most valuable type-strain genomes for metagenomic binning, comparative biology and taxonomic classification.</title>
        <authorList>
            <person name="Goeker M."/>
        </authorList>
    </citation>
    <scope>NUCLEOTIDE SEQUENCE [LARGE SCALE GENOMIC DNA]</scope>
    <source>
        <strain evidence="8 9">DSM 22958</strain>
    </source>
</reference>
<dbReference type="RefSeq" id="WP_132005197.1">
    <property type="nucleotide sequence ID" value="NZ_JBHUNN010000002.1"/>
</dbReference>
<dbReference type="InterPro" id="IPR051542">
    <property type="entry name" value="Hydrogenase_cytochrome"/>
</dbReference>
<name>A0A4R2GUA7_9HYPH</name>
<feature type="transmembrane region" description="Helical" evidence="6">
    <location>
        <begin position="176"/>
        <end position="194"/>
    </location>
</feature>
<gene>
    <name evidence="8" type="ORF">EV666_104212</name>
</gene>
<dbReference type="GO" id="GO:0009055">
    <property type="term" value="F:electron transfer activity"/>
    <property type="evidence" value="ECO:0007669"/>
    <property type="project" value="InterPro"/>
</dbReference>
<keyword evidence="9" id="KW-1185">Reference proteome</keyword>
<feature type="transmembrane region" description="Helical" evidence="6">
    <location>
        <begin position="232"/>
        <end position="253"/>
    </location>
</feature>
<dbReference type="Proteomes" id="UP000294881">
    <property type="component" value="Unassembled WGS sequence"/>
</dbReference>
<dbReference type="PANTHER" id="PTHR30485:SF2">
    <property type="entry name" value="BLL0597 PROTEIN"/>
    <property type="match status" value="1"/>
</dbReference>
<protein>
    <submittedName>
        <fullName evidence="8">Cytochrome b</fullName>
    </submittedName>
</protein>
<evidence type="ECO:0000256" key="2">
    <source>
        <dbReference type="ARBA" id="ARBA00022475"/>
    </source>
</evidence>
<sequence>MTGGTAPASGGEAAAQASRIAVWDAPIRLYHWAQLALVCGAYYTQWQMSPSADPTMRWHRWCGYGILVLLVFRLLWGFAGSATARFASFIPSPGAILRYAGQLARGRAPKFLGHNPFGALMVSALLLLLAAQALSGLFTADSNGIFGGPFGHFDMLEESPAWKAGLQRWHHRGANILLAFIAIHVLVNLFYQFVRRDRLVTAMVTGVKPAGDYADDVAGQSHVAARIPARALTLRAILCLAAALIVVFGGLFLGGGKL</sequence>
<dbReference type="InterPro" id="IPR016174">
    <property type="entry name" value="Di-haem_cyt_TM"/>
</dbReference>
<dbReference type="GO" id="GO:0005886">
    <property type="term" value="C:plasma membrane"/>
    <property type="evidence" value="ECO:0007669"/>
    <property type="project" value="UniProtKB-SubCell"/>
</dbReference>
<dbReference type="OrthoDB" id="196472at2"/>
<feature type="domain" description="Cytochrome b561 bacterial/Ni-hydrogenase" evidence="7">
    <location>
        <begin position="22"/>
        <end position="206"/>
    </location>
</feature>
<keyword evidence="2" id="KW-1003">Cell membrane</keyword>
<evidence type="ECO:0000259" key="7">
    <source>
        <dbReference type="Pfam" id="PF01292"/>
    </source>
</evidence>
<dbReference type="AlphaFoldDB" id="A0A4R2GUA7"/>
<evidence type="ECO:0000256" key="6">
    <source>
        <dbReference type="SAM" id="Phobius"/>
    </source>
</evidence>
<dbReference type="EMBL" id="SLWL01000004">
    <property type="protein sequence ID" value="TCO14259.1"/>
    <property type="molecule type" value="Genomic_DNA"/>
</dbReference>
<keyword evidence="5 6" id="KW-0472">Membrane</keyword>
<organism evidence="8 9">
    <name type="scientific">Camelimonas lactis</name>
    <dbReference type="NCBI Taxonomy" id="659006"/>
    <lineage>
        <taxon>Bacteria</taxon>
        <taxon>Pseudomonadati</taxon>
        <taxon>Pseudomonadota</taxon>
        <taxon>Alphaproteobacteria</taxon>
        <taxon>Hyphomicrobiales</taxon>
        <taxon>Chelatococcaceae</taxon>
        <taxon>Camelimonas</taxon>
    </lineage>
</organism>
<evidence type="ECO:0000256" key="3">
    <source>
        <dbReference type="ARBA" id="ARBA00022692"/>
    </source>
</evidence>
<evidence type="ECO:0000313" key="8">
    <source>
        <dbReference type="EMBL" id="TCO14259.1"/>
    </source>
</evidence>
<comment type="subcellular location">
    <subcellularLocation>
        <location evidence="1">Cell membrane</location>
        <topology evidence="1">Multi-pass membrane protein</topology>
    </subcellularLocation>
</comment>
<accession>A0A4R2GUA7</accession>
<dbReference type="Gene3D" id="1.20.950.20">
    <property type="entry name" value="Transmembrane di-heme cytochromes, Chain C"/>
    <property type="match status" value="1"/>
</dbReference>